<reference evidence="2" key="1">
    <citation type="submission" date="2016-11" db="EMBL/GenBank/DDBJ databases">
        <authorList>
            <person name="Papadimitriou K."/>
        </authorList>
    </citation>
    <scope>NUCLEOTIDE SEQUENCE [LARGE SCALE GENOMIC DNA]</scope>
    <source>
        <strain evidence="2">ACA-DC 1533</strain>
    </source>
</reference>
<dbReference type="GeneID" id="95349216"/>
<proteinExistence type="predicted"/>
<evidence type="ECO:0000313" key="2">
    <source>
        <dbReference type="Proteomes" id="UP000190935"/>
    </source>
</evidence>
<sequence>MKAKEADSIMKFLGSCPGFLSNHEMVVLCEGLRIANDDTSDDAKNSVWWNAAGHLDEAFEKEFSRD</sequence>
<name>A0A1K1KNP8_9LACO</name>
<evidence type="ECO:0000313" key="1">
    <source>
        <dbReference type="EMBL" id="SFV40536.1"/>
    </source>
</evidence>
<gene>
    <name evidence="1" type="ORF">LAC1533_1116</name>
</gene>
<dbReference type="EMBL" id="LT630287">
    <property type="protein sequence ID" value="SFV40536.1"/>
    <property type="molecule type" value="Genomic_DNA"/>
</dbReference>
<accession>A0A1K1KNP8</accession>
<organism evidence="1 2">
    <name type="scientific">Ligilactobacillus acidipiscis</name>
    <dbReference type="NCBI Taxonomy" id="89059"/>
    <lineage>
        <taxon>Bacteria</taxon>
        <taxon>Bacillati</taxon>
        <taxon>Bacillota</taxon>
        <taxon>Bacilli</taxon>
        <taxon>Lactobacillales</taxon>
        <taxon>Lactobacillaceae</taxon>
        <taxon>Ligilactobacillus</taxon>
    </lineage>
</organism>
<dbReference type="AlphaFoldDB" id="A0A1K1KNP8"/>
<dbReference type="RefSeq" id="WP_079579042.1">
    <property type="nucleotide sequence ID" value="NZ_LT630287.1"/>
</dbReference>
<protein>
    <submittedName>
        <fullName evidence="1">Uncharacterized protein</fullName>
    </submittedName>
</protein>
<dbReference type="KEGG" id="laca:LAC1533_1116"/>
<dbReference type="Proteomes" id="UP000190935">
    <property type="component" value="Chromosome I"/>
</dbReference>